<evidence type="ECO:0000256" key="1">
    <source>
        <dbReference type="ARBA" id="ARBA00023098"/>
    </source>
</evidence>
<proteinExistence type="predicted"/>
<feature type="domain" description="PNPLA" evidence="3">
    <location>
        <begin position="5"/>
        <end position="199"/>
    </location>
</feature>
<keyword evidence="2" id="KW-0442">Lipid degradation</keyword>
<dbReference type="RefSeq" id="WP_174494695.1">
    <property type="nucleotide sequence ID" value="NZ_CADDWK010000001.1"/>
</dbReference>
<dbReference type="GO" id="GO:0016042">
    <property type="term" value="P:lipid catabolic process"/>
    <property type="evidence" value="ECO:0007669"/>
    <property type="project" value="UniProtKB-UniRule"/>
</dbReference>
<dbReference type="Pfam" id="PF01734">
    <property type="entry name" value="Patatin"/>
    <property type="match status" value="1"/>
</dbReference>
<dbReference type="GO" id="GO:0016787">
    <property type="term" value="F:hydrolase activity"/>
    <property type="evidence" value="ECO:0007669"/>
    <property type="project" value="UniProtKB-UniRule"/>
</dbReference>
<gene>
    <name evidence="4" type="ORF">HNQ94_002715</name>
</gene>
<dbReference type="Proteomes" id="UP000581688">
    <property type="component" value="Unassembled WGS sequence"/>
</dbReference>
<evidence type="ECO:0000256" key="2">
    <source>
        <dbReference type="PROSITE-ProRule" id="PRU01161"/>
    </source>
</evidence>
<keyword evidence="2" id="KW-0378">Hydrolase</keyword>
<reference evidence="4 5" key="1">
    <citation type="submission" date="2020-08" db="EMBL/GenBank/DDBJ databases">
        <title>Genomic Encyclopedia of Type Strains, Phase IV (KMG-IV): sequencing the most valuable type-strain genomes for metagenomic binning, comparative biology and taxonomic classification.</title>
        <authorList>
            <person name="Goeker M."/>
        </authorList>
    </citation>
    <scope>NUCLEOTIDE SEQUENCE [LARGE SCALE GENOMIC DNA]</scope>
    <source>
        <strain evidence="4 5">DSM 19612</strain>
    </source>
</reference>
<dbReference type="PANTHER" id="PTHR46394">
    <property type="entry name" value="ANNEXIN"/>
    <property type="match status" value="1"/>
</dbReference>
<keyword evidence="1 2" id="KW-0443">Lipid metabolism</keyword>
<feature type="active site" description="Nucleophile" evidence="2">
    <location>
        <position position="38"/>
    </location>
</feature>
<sequence length="296" mass="33509">MKVDGVFSGGGVKSLAFIGALEVAEEQGIRFERTAGTSAGAIMAALLAAGYSTKEIKHLFLDLDMGYFLQEPTGIGRALPFLKWLTLYFSLGLYKGNRLEAWMKEKLLAKGIYRFSDLKPNTLKIVASDLSLGKIVVFPDDLERLYNLDGNHYSIARAVRISASIPFFFRPVKFLGQTKRKNVLVDGGLLSNFPIWLFKDGEKKKRPILGMKISSLYDRIPAREVNGAIDMFYALFTTMMQAHDARYISKTTSDQIMFINTEEIEATDFHIDLETKKRLIDIGQRSAEKYLKRWTY</sequence>
<organism evidence="4 5">
    <name type="scientific">Salirhabdus euzebyi</name>
    <dbReference type="NCBI Taxonomy" id="394506"/>
    <lineage>
        <taxon>Bacteria</taxon>
        <taxon>Bacillati</taxon>
        <taxon>Bacillota</taxon>
        <taxon>Bacilli</taxon>
        <taxon>Bacillales</taxon>
        <taxon>Bacillaceae</taxon>
        <taxon>Salirhabdus</taxon>
    </lineage>
</organism>
<name>A0A841Q752_9BACI</name>
<evidence type="ECO:0000313" key="4">
    <source>
        <dbReference type="EMBL" id="MBB6454240.1"/>
    </source>
</evidence>
<evidence type="ECO:0000259" key="3">
    <source>
        <dbReference type="PROSITE" id="PS51635"/>
    </source>
</evidence>
<accession>A0A841Q752</accession>
<evidence type="ECO:0000313" key="5">
    <source>
        <dbReference type="Proteomes" id="UP000581688"/>
    </source>
</evidence>
<comment type="caution">
    <text evidence="2">Lacks conserved residue(s) required for the propagation of feature annotation.</text>
</comment>
<dbReference type="CDD" id="cd07207">
    <property type="entry name" value="Pat_ExoU_VipD_like"/>
    <property type="match status" value="1"/>
</dbReference>
<keyword evidence="5" id="KW-1185">Reference proteome</keyword>
<protein>
    <submittedName>
        <fullName evidence="4">NTE family protein</fullName>
    </submittedName>
</protein>
<feature type="active site" description="Proton acceptor" evidence="2">
    <location>
        <position position="186"/>
    </location>
</feature>
<dbReference type="InterPro" id="IPR002641">
    <property type="entry name" value="PNPLA_dom"/>
</dbReference>
<dbReference type="SUPFAM" id="SSF52151">
    <property type="entry name" value="FabD/lysophospholipase-like"/>
    <property type="match status" value="1"/>
</dbReference>
<dbReference type="PROSITE" id="PS51635">
    <property type="entry name" value="PNPLA"/>
    <property type="match status" value="1"/>
</dbReference>
<dbReference type="EMBL" id="JACHGH010000008">
    <property type="protein sequence ID" value="MBB6454240.1"/>
    <property type="molecule type" value="Genomic_DNA"/>
</dbReference>
<dbReference type="AlphaFoldDB" id="A0A841Q752"/>
<feature type="short sequence motif" description="GXSXG" evidence="2">
    <location>
        <begin position="36"/>
        <end position="40"/>
    </location>
</feature>
<dbReference type="InterPro" id="IPR052580">
    <property type="entry name" value="Lipid_Hydrolase"/>
</dbReference>
<comment type="caution">
    <text evidence="4">The sequence shown here is derived from an EMBL/GenBank/DDBJ whole genome shotgun (WGS) entry which is preliminary data.</text>
</comment>
<feature type="short sequence motif" description="DGA/G" evidence="2">
    <location>
        <begin position="186"/>
        <end position="188"/>
    </location>
</feature>
<dbReference type="InterPro" id="IPR016035">
    <property type="entry name" value="Acyl_Trfase/lysoPLipase"/>
</dbReference>
<dbReference type="PANTHER" id="PTHR46394:SF1">
    <property type="entry name" value="PNPLA DOMAIN-CONTAINING PROTEIN"/>
    <property type="match status" value="1"/>
</dbReference>
<dbReference type="Gene3D" id="3.40.1090.10">
    <property type="entry name" value="Cytosolic phospholipase A2 catalytic domain"/>
    <property type="match status" value="2"/>
</dbReference>